<dbReference type="EMBL" id="JASNGB010000027">
    <property type="protein sequence ID" value="MDL2343539.1"/>
    <property type="molecule type" value="Genomic_DNA"/>
</dbReference>
<feature type="non-terminal residue" evidence="2">
    <location>
        <position position="69"/>
    </location>
</feature>
<evidence type="ECO:0000313" key="3">
    <source>
        <dbReference type="Proteomes" id="UP001302059"/>
    </source>
</evidence>
<evidence type="ECO:0000256" key="1">
    <source>
        <dbReference type="SAM" id="SignalP"/>
    </source>
</evidence>
<feature type="signal peptide" evidence="1">
    <location>
        <begin position="1"/>
        <end position="18"/>
    </location>
</feature>
<name>A0ABT7JEQ0_9DEIO</name>
<accession>A0ABT7JEQ0</accession>
<gene>
    <name evidence="2" type="ORF">QOL99_05175</name>
</gene>
<dbReference type="Proteomes" id="UP001302059">
    <property type="component" value="Unassembled WGS sequence"/>
</dbReference>
<evidence type="ECO:0000313" key="2">
    <source>
        <dbReference type="EMBL" id="MDL2343539.1"/>
    </source>
</evidence>
<organism evidence="2 3">
    <name type="scientific">Deinococcus rhizophilus</name>
    <dbReference type="NCBI Taxonomy" id="3049544"/>
    <lineage>
        <taxon>Bacteria</taxon>
        <taxon>Thermotogati</taxon>
        <taxon>Deinococcota</taxon>
        <taxon>Deinococci</taxon>
        <taxon>Deinococcales</taxon>
        <taxon>Deinococcaceae</taxon>
        <taxon>Deinococcus</taxon>
    </lineage>
</organism>
<proteinExistence type="predicted"/>
<sequence length="69" mass="7332">MRRAVLLTALLGSGLSTAQDLSAYRELTRSLDAAATARPQSAEQALTQLDRAEAALDRLVPSLGNRPLV</sequence>
<comment type="caution">
    <text evidence="2">The sequence shown here is derived from an EMBL/GenBank/DDBJ whole genome shotgun (WGS) entry which is preliminary data.</text>
</comment>
<feature type="chain" id="PRO_5045526719" evidence="1">
    <location>
        <begin position="19"/>
        <end position="69"/>
    </location>
</feature>
<keyword evidence="3" id="KW-1185">Reference proteome</keyword>
<reference evidence="2 3" key="1">
    <citation type="submission" date="2023-05" db="EMBL/GenBank/DDBJ databases">
        <authorList>
            <person name="Gao F."/>
        </authorList>
    </citation>
    <scope>NUCLEOTIDE SEQUENCE [LARGE SCALE GENOMIC DNA]</scope>
    <source>
        <strain evidence="2 3">MIMF12</strain>
    </source>
</reference>
<keyword evidence="1" id="KW-0732">Signal</keyword>
<protein>
    <submittedName>
        <fullName evidence="2">Uncharacterized protein</fullName>
    </submittedName>
</protein>